<dbReference type="PANTHER" id="PTHR31650">
    <property type="entry name" value="O-ACYLTRANSFERASE (WSD1-LIKE) FAMILY PROTEIN"/>
    <property type="match status" value="1"/>
</dbReference>
<dbReference type="OrthoDB" id="619536at2759"/>
<dbReference type="Pfam" id="PF03007">
    <property type="entry name" value="WS_DGAT_cat"/>
    <property type="match status" value="1"/>
</dbReference>
<evidence type="ECO:0000256" key="2">
    <source>
        <dbReference type="ARBA" id="ARBA00005189"/>
    </source>
</evidence>
<reference evidence="10 11" key="1">
    <citation type="submission" date="2014-05" db="EMBL/GenBank/DDBJ databases">
        <title>Draft genome sequence of a rare smut relative, Tilletiaria anomala UBC 951.</title>
        <authorList>
            <consortium name="DOE Joint Genome Institute"/>
            <person name="Toome M."/>
            <person name="Kuo A."/>
            <person name="Henrissat B."/>
            <person name="Lipzen A."/>
            <person name="Tritt A."/>
            <person name="Yoshinaga Y."/>
            <person name="Zane M."/>
            <person name="Barry K."/>
            <person name="Grigoriev I.V."/>
            <person name="Spatafora J.W."/>
            <person name="Aimea M.C."/>
        </authorList>
    </citation>
    <scope>NUCLEOTIDE SEQUENCE [LARGE SCALE GENOMIC DNA]</scope>
    <source>
        <strain evidence="10 11">UBC 951</strain>
    </source>
</reference>
<dbReference type="PANTHER" id="PTHR31650:SF1">
    <property type="entry name" value="WAX ESTER SYNTHASE_DIACYLGLYCEROL ACYLTRANSFERASE 4-RELATED"/>
    <property type="match status" value="1"/>
</dbReference>
<dbReference type="AlphaFoldDB" id="A0A066WLP1"/>
<proteinExistence type="inferred from homology"/>
<dbReference type="STRING" id="1037660.A0A066WLP1"/>
<dbReference type="InterPro" id="IPR004255">
    <property type="entry name" value="O-acyltransferase_WSD1_N"/>
</dbReference>
<evidence type="ECO:0000259" key="9">
    <source>
        <dbReference type="Pfam" id="PF06974"/>
    </source>
</evidence>
<name>A0A066WLP1_TILAU</name>
<dbReference type="GO" id="GO:0005886">
    <property type="term" value="C:plasma membrane"/>
    <property type="evidence" value="ECO:0007669"/>
    <property type="project" value="TreeGrafter"/>
</dbReference>
<dbReference type="GO" id="GO:0047196">
    <property type="term" value="F:long-chain-alcohol O-fatty-acyltransferase activity"/>
    <property type="evidence" value="ECO:0007669"/>
    <property type="project" value="UniProtKB-EC"/>
</dbReference>
<dbReference type="UniPathway" id="UPA00282"/>
<comment type="pathway">
    <text evidence="2">Lipid metabolism.</text>
</comment>
<keyword evidence="3" id="KW-0808">Transferase</keyword>
<feature type="domain" description="O-acyltransferase WSD1-like N-terminal" evidence="8">
    <location>
        <begin position="135"/>
        <end position="237"/>
    </location>
</feature>
<evidence type="ECO:0000259" key="8">
    <source>
        <dbReference type="Pfam" id="PF03007"/>
    </source>
</evidence>
<keyword evidence="11" id="KW-1185">Reference proteome</keyword>
<dbReference type="GeneID" id="25265548"/>
<comment type="pathway">
    <text evidence="1">Glycerolipid metabolism; triacylglycerol biosynthesis.</text>
</comment>
<dbReference type="HOGENOM" id="CLU_021250_0_0_1"/>
<evidence type="ECO:0000313" key="10">
    <source>
        <dbReference type="EMBL" id="KDN53513.1"/>
    </source>
</evidence>
<dbReference type="InParanoid" id="A0A066WLP1"/>
<gene>
    <name evidence="10" type="ORF">K437DRAFT_260457</name>
</gene>
<keyword evidence="4" id="KW-0012">Acyltransferase</keyword>
<dbReference type="InterPro" id="IPR009721">
    <property type="entry name" value="O-acyltransferase_WSD1_C"/>
</dbReference>
<evidence type="ECO:0000256" key="1">
    <source>
        <dbReference type="ARBA" id="ARBA00004771"/>
    </source>
</evidence>
<dbReference type="GO" id="GO:0019432">
    <property type="term" value="P:triglyceride biosynthetic process"/>
    <property type="evidence" value="ECO:0007669"/>
    <property type="project" value="UniProtKB-UniPathway"/>
</dbReference>
<protein>
    <submittedName>
        <fullName evidence="10">Uncharacterized protein</fullName>
    </submittedName>
</protein>
<evidence type="ECO:0000256" key="5">
    <source>
        <dbReference type="ARBA" id="ARBA00024360"/>
    </source>
</evidence>
<evidence type="ECO:0000256" key="4">
    <source>
        <dbReference type="ARBA" id="ARBA00023315"/>
    </source>
</evidence>
<dbReference type="EMBL" id="JMSN01000001">
    <property type="protein sequence ID" value="KDN53513.1"/>
    <property type="molecule type" value="Genomic_DNA"/>
</dbReference>
<accession>A0A066WLP1</accession>
<dbReference type="GO" id="GO:0004144">
    <property type="term" value="F:diacylglycerol O-acyltransferase activity"/>
    <property type="evidence" value="ECO:0007669"/>
    <property type="project" value="UniProtKB-EC"/>
</dbReference>
<evidence type="ECO:0000256" key="7">
    <source>
        <dbReference type="ARBA" id="ARBA00048109"/>
    </source>
</evidence>
<organism evidence="10 11">
    <name type="scientific">Tilletiaria anomala (strain ATCC 24038 / CBS 436.72 / UBC 951)</name>
    <dbReference type="NCBI Taxonomy" id="1037660"/>
    <lineage>
        <taxon>Eukaryota</taxon>
        <taxon>Fungi</taxon>
        <taxon>Dikarya</taxon>
        <taxon>Basidiomycota</taxon>
        <taxon>Ustilaginomycotina</taxon>
        <taxon>Exobasidiomycetes</taxon>
        <taxon>Georgefischeriales</taxon>
        <taxon>Tilletiariaceae</taxon>
        <taxon>Tilletiaria</taxon>
    </lineage>
</organism>
<evidence type="ECO:0000313" key="11">
    <source>
        <dbReference type="Proteomes" id="UP000027361"/>
    </source>
</evidence>
<sequence>MSLVQERRRIGLNLHFEHSNGSSTAKWHSPEPISSASRKGILSASLEGIHSRPDGLLKAQAETDNLAGIAARKCLQDGAWVEEPIETGWEFRRDAIPGIDSLWIFLSSTTSGFNPVFTATHIFHSPLTFEEVKAAIEKQKLQGYGRGWHSARFVEDPNWAVERHLRVERLPEPAGLRELEAYTGRFIAQQWDLNKPLWECVLLENFHDSESCGKGAMITRGHHTSADGVGFVMSQLYITSYGADMERLLKEDAQPLHEARRGSAKPSKLHKALQSLDAHHQQFWLQIAMFGLYWTVFSIQTILELYGSIIQTWITSVIFFLTFWRQRYVTNWAPGSIEKKEFSTSKTFPMDDVKKLQRAFSGPRPDVVADELDARGRGPGLANKMLTVTDYFLPNPIGLFIPINIRPISDATMRNWSTGGIAYLPGGHGLPTSVNALHARLHANKKRLSIVKQSLMPKLFSHLGQLTRQVLILIPSNHWTSVRKFVKCIEEVIMSSFTAVLTNVPGPPRNVEMQGHAVRRWTASPPHAGKQTLGIGIISAISISVSADRVKGREGAARRITSKFEKRWQQYLDAADKVLVGIKQCRILM</sequence>
<dbReference type="OMA" id="MTKVHHA"/>
<dbReference type="RefSeq" id="XP_013246393.1">
    <property type="nucleotide sequence ID" value="XM_013390939.1"/>
</dbReference>
<dbReference type="Proteomes" id="UP000027361">
    <property type="component" value="Unassembled WGS sequence"/>
</dbReference>
<feature type="domain" description="O-acyltransferase WSD1 C-terminal" evidence="9">
    <location>
        <begin position="430"/>
        <end position="540"/>
    </location>
</feature>
<comment type="similarity">
    <text evidence="5">In the N-terminal section; belongs to the long-chain O-acyltransferase family.</text>
</comment>
<comment type="catalytic activity">
    <reaction evidence="7">
        <text>an acyl-CoA + a 1,2-diacyl-sn-glycerol = a triacyl-sn-glycerol + CoA</text>
        <dbReference type="Rhea" id="RHEA:10868"/>
        <dbReference type="ChEBI" id="CHEBI:17815"/>
        <dbReference type="ChEBI" id="CHEBI:57287"/>
        <dbReference type="ChEBI" id="CHEBI:58342"/>
        <dbReference type="ChEBI" id="CHEBI:64615"/>
        <dbReference type="EC" id="2.3.1.20"/>
    </reaction>
</comment>
<evidence type="ECO:0000256" key="6">
    <source>
        <dbReference type="ARBA" id="ARBA00047604"/>
    </source>
</evidence>
<comment type="catalytic activity">
    <reaction evidence="6">
        <text>a long chain fatty alcohol + a fatty acyl-CoA = a long-chain alcohol wax ester + CoA</text>
        <dbReference type="Rhea" id="RHEA:38443"/>
        <dbReference type="ChEBI" id="CHEBI:17135"/>
        <dbReference type="ChEBI" id="CHEBI:57287"/>
        <dbReference type="ChEBI" id="CHEBI:77636"/>
        <dbReference type="ChEBI" id="CHEBI:235323"/>
        <dbReference type="EC" id="2.3.1.75"/>
    </reaction>
</comment>
<dbReference type="Pfam" id="PF06974">
    <property type="entry name" value="WS_DGAT_C"/>
    <property type="match status" value="1"/>
</dbReference>
<dbReference type="InterPro" id="IPR045034">
    <property type="entry name" value="O-acyltransferase_WSD1-like"/>
</dbReference>
<comment type="caution">
    <text evidence="10">The sequence shown here is derived from an EMBL/GenBank/DDBJ whole genome shotgun (WGS) entry which is preliminary data.</text>
</comment>
<evidence type="ECO:0000256" key="3">
    <source>
        <dbReference type="ARBA" id="ARBA00022679"/>
    </source>
</evidence>